<dbReference type="PATRIC" id="fig|264251.5.peg.1335"/>
<keyword evidence="4 8" id="KW-1133">Transmembrane helix</keyword>
<feature type="transmembrane region" description="Helical" evidence="8">
    <location>
        <begin position="139"/>
        <end position="159"/>
    </location>
</feature>
<dbReference type="GO" id="GO:0005384">
    <property type="term" value="F:manganese ion transmembrane transporter activity"/>
    <property type="evidence" value="ECO:0007669"/>
    <property type="project" value="UniProtKB-UniRule"/>
</dbReference>
<sequence>MGILELVVVAVALAADAFAVALAQGTRMRRPTWRETARVAVLFGLFQALMPLAGWALSTWFADAVSGVAPWIACGMLAFVGAHMVKEGLQDEAEHAVEHVEGPAGDQAAAADGGASGAPAAVATLAPPATRRPRVAYRVLLPLAIATSIDAAASGVTFAVLGVPILPAVALVGVVTLVLSGLGVRLGARAGERLGRWATVAGGAVLVLLGLRILLAHLL</sequence>
<keyword evidence="1 8" id="KW-0813">Transport</keyword>
<feature type="transmembrane region" description="Helical" evidence="8">
    <location>
        <begin position="37"/>
        <end position="62"/>
    </location>
</feature>
<evidence type="ECO:0000256" key="6">
    <source>
        <dbReference type="ARBA" id="ARBA00023136"/>
    </source>
</evidence>
<keyword evidence="2 8" id="KW-1003">Cell membrane</keyword>
<evidence type="ECO:0000256" key="5">
    <source>
        <dbReference type="ARBA" id="ARBA00023065"/>
    </source>
</evidence>
<dbReference type="GO" id="GO:0005886">
    <property type="term" value="C:plasma membrane"/>
    <property type="evidence" value="ECO:0007669"/>
    <property type="project" value="UniProtKB-SubCell"/>
</dbReference>
<dbReference type="PANTHER" id="PTHR35529">
    <property type="entry name" value="MANGANESE EFFLUX PUMP MNTP-RELATED"/>
    <property type="match status" value="1"/>
</dbReference>
<feature type="transmembrane region" description="Helical" evidence="8">
    <location>
        <begin position="196"/>
        <end position="215"/>
    </location>
</feature>
<feature type="transmembrane region" description="Helical" evidence="8">
    <location>
        <begin position="6"/>
        <end position="25"/>
    </location>
</feature>
<evidence type="ECO:0000313" key="10">
    <source>
        <dbReference type="Proteomes" id="UP000035265"/>
    </source>
</evidence>
<protein>
    <recommendedName>
        <fullName evidence="8">Putative manganese efflux pump MntP</fullName>
    </recommendedName>
</protein>
<dbReference type="RefSeq" id="WP_047232072.1">
    <property type="nucleotide sequence ID" value="NZ_JNBQ01000004.1"/>
</dbReference>
<keyword evidence="6 8" id="KW-0472">Membrane</keyword>
<keyword evidence="5 8" id="KW-0406">Ion transport</keyword>
<feature type="transmembrane region" description="Helical" evidence="8">
    <location>
        <begin position="165"/>
        <end position="184"/>
    </location>
</feature>
<dbReference type="InterPro" id="IPR022929">
    <property type="entry name" value="Put_MntP"/>
</dbReference>
<comment type="function">
    <text evidence="8">Probably functions as a manganese efflux pump.</text>
</comment>
<evidence type="ECO:0000256" key="3">
    <source>
        <dbReference type="ARBA" id="ARBA00022692"/>
    </source>
</evidence>
<organism evidence="9 10">
    <name type="scientific">Cellulosimicrobium funkei</name>
    <dbReference type="NCBI Taxonomy" id="264251"/>
    <lineage>
        <taxon>Bacteria</taxon>
        <taxon>Bacillati</taxon>
        <taxon>Actinomycetota</taxon>
        <taxon>Actinomycetes</taxon>
        <taxon>Micrococcales</taxon>
        <taxon>Promicromonosporaceae</taxon>
        <taxon>Cellulosimicrobium</taxon>
    </lineage>
</organism>
<gene>
    <name evidence="8" type="primary">mntP</name>
    <name evidence="9" type="ORF">FB00_06540</name>
</gene>
<name>A0A0H2KPE1_9MICO</name>
<dbReference type="EMBL" id="JNBQ01000004">
    <property type="protein sequence ID" value="KLN35426.1"/>
    <property type="molecule type" value="Genomic_DNA"/>
</dbReference>
<evidence type="ECO:0000256" key="2">
    <source>
        <dbReference type="ARBA" id="ARBA00022475"/>
    </source>
</evidence>
<feature type="transmembrane region" description="Helical" evidence="8">
    <location>
        <begin position="68"/>
        <end position="85"/>
    </location>
</feature>
<evidence type="ECO:0000256" key="1">
    <source>
        <dbReference type="ARBA" id="ARBA00022448"/>
    </source>
</evidence>
<keyword evidence="7 8" id="KW-0464">Manganese</keyword>
<dbReference type="Proteomes" id="UP000035265">
    <property type="component" value="Unassembled WGS sequence"/>
</dbReference>
<dbReference type="Pfam" id="PF02659">
    <property type="entry name" value="Mntp"/>
    <property type="match status" value="2"/>
</dbReference>
<comment type="similarity">
    <text evidence="8">Belongs to the MntP (TC 9.B.29) family.</text>
</comment>
<dbReference type="AlphaFoldDB" id="A0A0H2KPE1"/>
<evidence type="ECO:0000256" key="8">
    <source>
        <dbReference type="HAMAP-Rule" id="MF_01521"/>
    </source>
</evidence>
<accession>A0A0H2KPE1</accession>
<evidence type="ECO:0000313" key="9">
    <source>
        <dbReference type="EMBL" id="KLN35426.1"/>
    </source>
</evidence>
<evidence type="ECO:0000256" key="4">
    <source>
        <dbReference type="ARBA" id="ARBA00022989"/>
    </source>
</evidence>
<proteinExistence type="inferred from homology"/>
<comment type="caution">
    <text evidence="9">The sequence shown here is derived from an EMBL/GenBank/DDBJ whole genome shotgun (WGS) entry which is preliminary data.</text>
</comment>
<keyword evidence="10" id="KW-1185">Reference proteome</keyword>
<comment type="subcellular location">
    <subcellularLocation>
        <location evidence="8">Cell membrane</location>
        <topology evidence="8">Multi-pass membrane protein</topology>
    </subcellularLocation>
</comment>
<reference evidence="9 10" key="1">
    <citation type="submission" date="2014-05" db="EMBL/GenBank/DDBJ databases">
        <title>Cellulosimicrobium funkei U11 genome.</title>
        <authorList>
            <person name="Hu C."/>
            <person name="Gong Y."/>
            <person name="Wan W."/>
            <person name="Jiang M."/>
        </authorList>
    </citation>
    <scope>NUCLEOTIDE SEQUENCE [LARGE SCALE GENOMIC DNA]</scope>
    <source>
        <strain evidence="9 10">U11</strain>
    </source>
</reference>
<dbReference type="HAMAP" id="MF_01521">
    <property type="entry name" value="MntP_pump"/>
    <property type="match status" value="1"/>
</dbReference>
<dbReference type="PANTHER" id="PTHR35529:SF1">
    <property type="entry name" value="MANGANESE EFFLUX PUMP MNTP-RELATED"/>
    <property type="match status" value="1"/>
</dbReference>
<evidence type="ECO:0000256" key="7">
    <source>
        <dbReference type="ARBA" id="ARBA00023211"/>
    </source>
</evidence>
<keyword evidence="3 8" id="KW-0812">Transmembrane</keyword>
<dbReference type="InterPro" id="IPR003810">
    <property type="entry name" value="Mntp/YtaF"/>
</dbReference>